<comment type="caution">
    <text evidence="7">The sequence shown here is derived from an EMBL/GenBank/DDBJ whole genome shotgun (WGS) entry which is preliminary data.</text>
</comment>
<reference evidence="7" key="1">
    <citation type="submission" date="2021-03" db="EMBL/GenBank/DDBJ databases">
        <title>Draft genome sequence of rust myrtle Austropuccinia psidii MF-1, a brazilian biotype.</title>
        <authorList>
            <person name="Quecine M.C."/>
            <person name="Pachon D.M.R."/>
            <person name="Bonatelli M.L."/>
            <person name="Correr F.H."/>
            <person name="Franceschini L.M."/>
            <person name="Leite T.F."/>
            <person name="Margarido G.R.A."/>
            <person name="Almeida C.A."/>
            <person name="Ferrarezi J.A."/>
            <person name="Labate C.A."/>
        </authorList>
    </citation>
    <scope>NUCLEOTIDE SEQUENCE</scope>
    <source>
        <strain evidence="7">MF-1</strain>
    </source>
</reference>
<dbReference type="GO" id="GO:0033617">
    <property type="term" value="P:mitochondrial respiratory chain complex IV assembly"/>
    <property type="evidence" value="ECO:0007669"/>
    <property type="project" value="TreeGrafter"/>
</dbReference>
<sequence>MKASRSTPDDRRYLTAIKNGAIWGTGGLAVGLGGSLLSNRYWSKFRPLTLPQKVFGVGSIATLAFLMGTDKSFRDFEQKALDLEELVWSDEKQVNHFDDLKQHRLGSMSDKDKILESFKKNKYNIVLGSWATSMVGSFAFIATQPMPFSQKLIQARMYAQGLTVAVILATATLASLSSNSNEDATLDKAMYKFKAGSPHEIHQQQLREAKRNE</sequence>
<evidence type="ECO:0000256" key="5">
    <source>
        <dbReference type="SAM" id="Phobius"/>
    </source>
</evidence>
<dbReference type="EMBL" id="AVOT02024732">
    <property type="protein sequence ID" value="MBW0515604.1"/>
    <property type="molecule type" value="Genomic_DNA"/>
</dbReference>
<feature type="transmembrane region" description="Helical" evidence="5">
    <location>
        <begin position="123"/>
        <end position="142"/>
    </location>
</feature>
<dbReference type="PANTHER" id="PTHR28018:SF3">
    <property type="entry name" value="RESPIRATORY SUPERCOMPLEX FACTOR 2, MITOCHONDRIAL"/>
    <property type="match status" value="1"/>
</dbReference>
<feature type="domain" description="HIG1" evidence="6">
    <location>
        <begin position="93"/>
        <end position="185"/>
    </location>
</feature>
<accession>A0A9Q3HUH7</accession>
<dbReference type="PROSITE" id="PS51503">
    <property type="entry name" value="HIG1"/>
    <property type="match status" value="1"/>
</dbReference>
<keyword evidence="3 5" id="KW-1133">Transmembrane helix</keyword>
<evidence type="ECO:0000256" key="3">
    <source>
        <dbReference type="ARBA" id="ARBA00022989"/>
    </source>
</evidence>
<dbReference type="InterPro" id="IPR040153">
    <property type="entry name" value="Rcf2"/>
</dbReference>
<evidence type="ECO:0000256" key="2">
    <source>
        <dbReference type="ARBA" id="ARBA00022692"/>
    </source>
</evidence>
<evidence type="ECO:0000256" key="4">
    <source>
        <dbReference type="ARBA" id="ARBA00023136"/>
    </source>
</evidence>
<keyword evidence="8" id="KW-1185">Reference proteome</keyword>
<feature type="transmembrane region" description="Helical" evidence="5">
    <location>
        <begin position="21"/>
        <end position="38"/>
    </location>
</feature>
<feature type="transmembrane region" description="Helical" evidence="5">
    <location>
        <begin position="157"/>
        <end position="176"/>
    </location>
</feature>
<feature type="transmembrane region" description="Helical" evidence="5">
    <location>
        <begin position="50"/>
        <end position="69"/>
    </location>
</feature>
<dbReference type="AlphaFoldDB" id="A0A9Q3HUH7"/>
<proteinExistence type="predicted"/>
<dbReference type="InterPro" id="IPR007667">
    <property type="entry name" value="Hypoxia_induced_domain"/>
</dbReference>
<gene>
    <name evidence="7" type="ORF">O181_055319</name>
</gene>
<evidence type="ECO:0000313" key="7">
    <source>
        <dbReference type="EMBL" id="MBW0515604.1"/>
    </source>
</evidence>
<name>A0A9Q3HUH7_9BASI</name>
<dbReference type="OrthoDB" id="1915122at2759"/>
<dbReference type="PANTHER" id="PTHR28018">
    <property type="entry name" value="RESPIRATORY SUPERCOMPLEX FACTOR 2, MITOCHONDRIAL"/>
    <property type="match status" value="1"/>
</dbReference>
<evidence type="ECO:0000313" key="8">
    <source>
        <dbReference type="Proteomes" id="UP000765509"/>
    </source>
</evidence>
<evidence type="ECO:0000256" key="1">
    <source>
        <dbReference type="ARBA" id="ARBA00004173"/>
    </source>
</evidence>
<protein>
    <recommendedName>
        <fullName evidence="6">HIG1 domain-containing protein</fullName>
    </recommendedName>
</protein>
<keyword evidence="2 5" id="KW-0812">Transmembrane</keyword>
<evidence type="ECO:0000259" key="6">
    <source>
        <dbReference type="PROSITE" id="PS51503"/>
    </source>
</evidence>
<organism evidence="7 8">
    <name type="scientific">Austropuccinia psidii MF-1</name>
    <dbReference type="NCBI Taxonomy" id="1389203"/>
    <lineage>
        <taxon>Eukaryota</taxon>
        <taxon>Fungi</taxon>
        <taxon>Dikarya</taxon>
        <taxon>Basidiomycota</taxon>
        <taxon>Pucciniomycotina</taxon>
        <taxon>Pucciniomycetes</taxon>
        <taxon>Pucciniales</taxon>
        <taxon>Sphaerophragmiaceae</taxon>
        <taxon>Austropuccinia</taxon>
    </lineage>
</organism>
<keyword evidence="4 5" id="KW-0472">Membrane</keyword>
<dbReference type="GO" id="GO:0005739">
    <property type="term" value="C:mitochondrion"/>
    <property type="evidence" value="ECO:0007669"/>
    <property type="project" value="UniProtKB-SubCell"/>
</dbReference>
<dbReference type="Pfam" id="PF04588">
    <property type="entry name" value="HIG_1_N"/>
    <property type="match status" value="1"/>
</dbReference>
<dbReference type="Proteomes" id="UP000765509">
    <property type="component" value="Unassembled WGS sequence"/>
</dbReference>
<comment type="subcellular location">
    <subcellularLocation>
        <location evidence="1">Mitochondrion</location>
    </subcellularLocation>
</comment>